<gene>
    <name evidence="2" type="ORF">HMPREF3195_00527</name>
</gene>
<dbReference type="InterPro" id="IPR021778">
    <property type="entry name" value="Se/S_carrier-like"/>
</dbReference>
<accession>A0A135YWD9</accession>
<evidence type="ECO:0000313" key="2">
    <source>
        <dbReference type="EMBL" id="KXI13724.1"/>
    </source>
</evidence>
<proteinExistence type="predicted"/>
<organism evidence="2 3">
    <name type="scientific">Peptostreptococcus anaerobius</name>
    <dbReference type="NCBI Taxonomy" id="1261"/>
    <lineage>
        <taxon>Bacteria</taxon>
        <taxon>Bacillati</taxon>
        <taxon>Bacillota</taxon>
        <taxon>Clostridia</taxon>
        <taxon>Peptostreptococcales</taxon>
        <taxon>Peptostreptococcaceae</taxon>
        <taxon>Peptostreptococcus</taxon>
    </lineage>
</organism>
<evidence type="ECO:0000259" key="1">
    <source>
        <dbReference type="Pfam" id="PF11823"/>
    </source>
</evidence>
<dbReference type="eggNOG" id="ENOG5033A63">
    <property type="taxonomic scope" value="Bacteria"/>
</dbReference>
<dbReference type="PATRIC" id="fig|1261.3.peg.806"/>
<comment type="caution">
    <text evidence="2">The sequence shown here is derived from an EMBL/GenBank/DDBJ whole genome shotgun (WGS) entry which is preliminary data.</text>
</comment>
<evidence type="ECO:0000313" key="3">
    <source>
        <dbReference type="Proteomes" id="UP000070326"/>
    </source>
</evidence>
<dbReference type="RefSeq" id="WP_002846580.1">
    <property type="nucleotide sequence ID" value="NZ_JAQMMZ010000020.1"/>
</dbReference>
<dbReference type="Pfam" id="PF11823">
    <property type="entry name" value="Se_S_carrier"/>
    <property type="match status" value="1"/>
</dbReference>
<reference evidence="2 3" key="1">
    <citation type="submission" date="2016-02" db="EMBL/GenBank/DDBJ databases">
        <authorList>
            <person name="Wen L."/>
            <person name="He K."/>
            <person name="Yang H."/>
        </authorList>
    </citation>
    <scope>NUCLEOTIDE SEQUENCE [LARGE SCALE GENOMIC DNA]</scope>
    <source>
        <strain evidence="2 3">MJR8628A</strain>
    </source>
</reference>
<dbReference type="STRING" id="1261.HMPREF3195_00527"/>
<protein>
    <recommendedName>
        <fullName evidence="1">Putative Se/S carrier protein-like domain-containing protein</fullName>
    </recommendedName>
</protein>
<dbReference type="AlphaFoldDB" id="A0A135YWD9"/>
<sequence>MIMEKVYYVLFNNHTNGLKLHKVLRSKGLTATISPTPRSLSKCCGVSLIVDEAELEEVREAIRENDIEILDIEYIKKDVNNNRDVYC</sequence>
<name>A0A135YWD9_9FIRM</name>
<feature type="domain" description="Putative Se/S carrier protein-like" evidence="1">
    <location>
        <begin position="7"/>
        <end position="72"/>
    </location>
</feature>
<dbReference type="EMBL" id="LSQZ01000018">
    <property type="protein sequence ID" value="KXI13724.1"/>
    <property type="molecule type" value="Genomic_DNA"/>
</dbReference>
<dbReference type="Proteomes" id="UP000070326">
    <property type="component" value="Unassembled WGS sequence"/>
</dbReference>